<dbReference type="AlphaFoldDB" id="A0A9N8MMM7"/>
<proteinExistence type="predicted"/>
<evidence type="ECO:0000313" key="3">
    <source>
        <dbReference type="Proteomes" id="UP000675121"/>
    </source>
</evidence>
<keyword evidence="1" id="KW-1133">Transmembrane helix</keyword>
<protein>
    <submittedName>
        <fullName evidence="2">Uncharacterized protein</fullName>
    </submittedName>
</protein>
<sequence length="109" mass="11586">MSVTGYTDRFVANLIVSGLIACWTMFAVAWFDPNVPGMKHSSPAIQIGLSALLAASLLFIVPLLWSRVVGVRRTLFHDTAADVGAALRGRAVGLVLGLLAGVTLAMQYQ</sequence>
<organism evidence="2 3">
    <name type="scientific">Paraburkholderia domus</name>
    <dbReference type="NCBI Taxonomy" id="2793075"/>
    <lineage>
        <taxon>Bacteria</taxon>
        <taxon>Pseudomonadati</taxon>
        <taxon>Pseudomonadota</taxon>
        <taxon>Betaproteobacteria</taxon>
        <taxon>Burkholderiales</taxon>
        <taxon>Burkholderiaceae</taxon>
        <taxon>Paraburkholderia</taxon>
    </lineage>
</organism>
<name>A0A9N8MMM7_9BURK</name>
<evidence type="ECO:0000313" key="2">
    <source>
        <dbReference type="EMBL" id="CAE6871659.1"/>
    </source>
</evidence>
<evidence type="ECO:0000256" key="1">
    <source>
        <dbReference type="SAM" id="Phobius"/>
    </source>
</evidence>
<dbReference type="Proteomes" id="UP000675121">
    <property type="component" value="Unassembled WGS sequence"/>
</dbReference>
<keyword evidence="1" id="KW-0472">Membrane</keyword>
<feature type="transmembrane region" description="Helical" evidence="1">
    <location>
        <begin position="43"/>
        <end position="65"/>
    </location>
</feature>
<reference evidence="2" key="1">
    <citation type="submission" date="2021-02" db="EMBL/GenBank/DDBJ databases">
        <authorList>
            <person name="Vanwijnsberghe S."/>
        </authorList>
    </citation>
    <scope>NUCLEOTIDE SEQUENCE</scope>
    <source>
        <strain evidence="2">R-70211</strain>
    </source>
</reference>
<comment type="caution">
    <text evidence="2">The sequence shown here is derived from an EMBL/GenBank/DDBJ whole genome shotgun (WGS) entry which is preliminary data.</text>
</comment>
<feature type="transmembrane region" description="Helical" evidence="1">
    <location>
        <begin position="12"/>
        <end position="31"/>
    </location>
</feature>
<accession>A0A9N8MMM7</accession>
<keyword evidence="3" id="KW-1185">Reference proteome</keyword>
<feature type="transmembrane region" description="Helical" evidence="1">
    <location>
        <begin position="85"/>
        <end position="106"/>
    </location>
</feature>
<gene>
    <name evidence="2" type="ORF">R70211_01285</name>
</gene>
<dbReference type="RefSeq" id="WP_201139626.1">
    <property type="nucleotide sequence ID" value="NZ_CAJNAS010000003.1"/>
</dbReference>
<dbReference type="EMBL" id="CAJNAS010000003">
    <property type="protein sequence ID" value="CAE6871659.1"/>
    <property type="molecule type" value="Genomic_DNA"/>
</dbReference>
<keyword evidence="1" id="KW-0812">Transmembrane</keyword>